<organism evidence="1 2">
    <name type="scientific">Cricetulus griseus</name>
    <name type="common">Chinese hamster</name>
    <name type="synonym">Cricetulus barabensis griseus</name>
    <dbReference type="NCBI Taxonomy" id="10029"/>
    <lineage>
        <taxon>Eukaryota</taxon>
        <taxon>Metazoa</taxon>
        <taxon>Chordata</taxon>
        <taxon>Craniata</taxon>
        <taxon>Vertebrata</taxon>
        <taxon>Euteleostomi</taxon>
        <taxon>Mammalia</taxon>
        <taxon>Eutheria</taxon>
        <taxon>Euarchontoglires</taxon>
        <taxon>Glires</taxon>
        <taxon>Rodentia</taxon>
        <taxon>Myomorpha</taxon>
        <taxon>Muroidea</taxon>
        <taxon>Cricetidae</taxon>
        <taxon>Cricetinae</taxon>
        <taxon>Cricetulus</taxon>
    </lineage>
</organism>
<dbReference type="AlphaFoldDB" id="G3IB77"/>
<sequence length="84" mass="8559">MGSDLHLGLASELHAGITVGPVQGPFGLRVGAAFTRQTSHLLLEQSLPCPAGVHIDPVVSDPLGATGDQAAAMQGVVVHFTHPT</sequence>
<dbReference type="Proteomes" id="UP000001075">
    <property type="component" value="Unassembled WGS sequence"/>
</dbReference>
<evidence type="ECO:0000313" key="1">
    <source>
        <dbReference type="EMBL" id="EGW10491.1"/>
    </source>
</evidence>
<reference evidence="2" key="1">
    <citation type="journal article" date="2011" name="Nat. Biotechnol.">
        <title>The genomic sequence of the Chinese hamster ovary (CHO)-K1 cell line.</title>
        <authorList>
            <person name="Xu X."/>
            <person name="Nagarajan H."/>
            <person name="Lewis N.E."/>
            <person name="Pan S."/>
            <person name="Cai Z."/>
            <person name="Liu X."/>
            <person name="Chen W."/>
            <person name="Xie M."/>
            <person name="Wang W."/>
            <person name="Hammond S."/>
            <person name="Andersen M.R."/>
            <person name="Neff N."/>
            <person name="Passarelli B."/>
            <person name="Koh W."/>
            <person name="Fan H.C."/>
            <person name="Wang J."/>
            <person name="Gui Y."/>
            <person name="Lee K.H."/>
            <person name="Betenbaugh M.J."/>
            <person name="Quake S.R."/>
            <person name="Famili I."/>
            <person name="Palsson B.O."/>
            <person name="Wang J."/>
        </authorList>
    </citation>
    <scope>NUCLEOTIDE SEQUENCE [LARGE SCALE GENOMIC DNA]</scope>
    <source>
        <strain evidence="2">CHO K1 cell line</strain>
    </source>
</reference>
<proteinExistence type="predicted"/>
<dbReference type="EMBL" id="JH001800">
    <property type="protein sequence ID" value="EGW10491.1"/>
    <property type="molecule type" value="Genomic_DNA"/>
</dbReference>
<gene>
    <name evidence="1" type="ORF">I79_020869</name>
</gene>
<protein>
    <submittedName>
        <fullName evidence="1">Uncharacterized protein</fullName>
    </submittedName>
</protein>
<evidence type="ECO:0000313" key="2">
    <source>
        <dbReference type="Proteomes" id="UP000001075"/>
    </source>
</evidence>
<accession>G3IB77</accession>
<name>G3IB77_CRIGR</name>
<dbReference type="InParanoid" id="G3IB77"/>